<accession>A0ABU3NMZ9</accession>
<dbReference type="Pfam" id="PF10040">
    <property type="entry name" value="CRISPR_Cas6"/>
    <property type="match status" value="1"/>
</dbReference>
<keyword evidence="1" id="KW-0472">Membrane</keyword>
<dbReference type="InterPro" id="IPR045648">
    <property type="entry name" value="CRISPR-assoc_Cas6-like_N"/>
</dbReference>
<evidence type="ECO:0000313" key="5">
    <source>
        <dbReference type="Proteomes" id="UP001254165"/>
    </source>
</evidence>
<proteinExistence type="predicted"/>
<dbReference type="RefSeq" id="WP_315624852.1">
    <property type="nucleotide sequence ID" value="NZ_JAUHMF010000001.1"/>
</dbReference>
<dbReference type="CDD" id="cd21141">
    <property type="entry name" value="Cas6_III-like"/>
    <property type="match status" value="1"/>
</dbReference>
<dbReference type="InterPro" id="IPR019267">
    <property type="entry name" value="CRISPR-assoc_Cas6_C"/>
</dbReference>
<dbReference type="Gene3D" id="3.30.70.1890">
    <property type="match status" value="1"/>
</dbReference>
<feature type="transmembrane region" description="Helical" evidence="1">
    <location>
        <begin position="249"/>
        <end position="270"/>
    </location>
</feature>
<dbReference type="Pfam" id="PF19308">
    <property type="entry name" value="CRISPR_Cas6_N"/>
    <property type="match status" value="1"/>
</dbReference>
<keyword evidence="1" id="KW-1133">Transmembrane helix</keyword>
<organism evidence="4 5">
    <name type="scientific">Thermanaerothrix solaris</name>
    <dbReference type="NCBI Taxonomy" id="3058434"/>
    <lineage>
        <taxon>Bacteria</taxon>
        <taxon>Bacillati</taxon>
        <taxon>Chloroflexota</taxon>
        <taxon>Anaerolineae</taxon>
        <taxon>Anaerolineales</taxon>
        <taxon>Anaerolineaceae</taxon>
        <taxon>Thermanaerothrix</taxon>
    </lineage>
</organism>
<evidence type="ECO:0000259" key="3">
    <source>
        <dbReference type="Pfam" id="PF19308"/>
    </source>
</evidence>
<keyword evidence="5" id="KW-1185">Reference proteome</keyword>
<evidence type="ECO:0000256" key="1">
    <source>
        <dbReference type="SAM" id="Phobius"/>
    </source>
</evidence>
<feature type="domain" description="CRISPR-associated protein Cas6-like N-terminal" evidence="3">
    <location>
        <begin position="10"/>
        <end position="69"/>
    </location>
</feature>
<evidence type="ECO:0000259" key="2">
    <source>
        <dbReference type="Pfam" id="PF10040"/>
    </source>
</evidence>
<dbReference type="EMBL" id="JAUHMF010000001">
    <property type="protein sequence ID" value="MDT8898207.1"/>
    <property type="molecule type" value="Genomic_DNA"/>
</dbReference>
<name>A0ABU3NMZ9_9CHLR</name>
<dbReference type="InterPro" id="IPR045747">
    <property type="entry name" value="CRISPR-assoc_prot_Cas6_N_sf"/>
</dbReference>
<reference evidence="4 5" key="1">
    <citation type="submission" date="2023-07" db="EMBL/GenBank/DDBJ databases">
        <title>Novel species of Thermanaerothrix with wide hydrolytic capabilities.</title>
        <authorList>
            <person name="Zayulina K.S."/>
            <person name="Podosokorskaya O.A."/>
            <person name="Elcheninov A.G."/>
        </authorList>
    </citation>
    <scope>NUCLEOTIDE SEQUENCE [LARGE SCALE GENOMIC DNA]</scope>
    <source>
        <strain evidence="4 5">4228-RoL</strain>
    </source>
</reference>
<dbReference type="Proteomes" id="UP001254165">
    <property type="component" value="Unassembled WGS sequence"/>
</dbReference>
<protein>
    <submittedName>
        <fullName evidence="4">CRISPR system precrRNA processing endoribonuclease RAMP protein Cas6</fullName>
    </submittedName>
</protein>
<gene>
    <name evidence="4" type="primary">cas6</name>
    <name evidence="4" type="ORF">QYE77_07990</name>
</gene>
<keyword evidence="1" id="KW-0812">Transmembrane</keyword>
<feature type="domain" description="CRISPR-associated protein Cas6 C-terminal" evidence="2">
    <location>
        <begin position="161"/>
        <end position="276"/>
    </location>
</feature>
<dbReference type="Gene3D" id="3.30.70.1900">
    <property type="match status" value="1"/>
</dbReference>
<sequence length="297" mass="32724">MSVSTPDLLSLVLTLRPTPQAIRSQRPLPRWWGRATHAFFLRVIGAADPDLANRLHDEEGVRPFTTSNLLGSFPHGRLDPDHRYTLRFTALTAEVAAILLRATREGMLRPGEIIPLEAMSFEVVAVATDESEHPWAATTSFAELGAQHLLPHHRPPRRLTLHLASPTAFHSSERTQPLPLPDLVFGNLLERWNRYAPVALPEAARQYAAECLVISRFNLRSQAVPFKEGGMRIGTVGDITYTTLNYDRYWMGVMSALAALAQFSGVGVAVSVGMGQCRLRATEATADSAENDATPLE</sequence>
<evidence type="ECO:0000313" key="4">
    <source>
        <dbReference type="EMBL" id="MDT8898207.1"/>
    </source>
</evidence>
<comment type="caution">
    <text evidence="4">The sequence shown here is derived from an EMBL/GenBank/DDBJ whole genome shotgun (WGS) entry which is preliminary data.</text>
</comment>